<protein>
    <recommendedName>
        <fullName evidence="1">Aminoacyl-transfer RNA synthetases class-II family profile domain-containing protein</fullName>
    </recommendedName>
</protein>
<dbReference type="InterPro" id="IPR006195">
    <property type="entry name" value="aa-tRNA-synth_II"/>
</dbReference>
<keyword evidence="3" id="KW-1185">Reference proteome</keyword>
<accession>A0ABX0ZL92</accession>
<sequence>MVAAGWLLPTGVAGVLGFTARFEAALARVQGALTAAHPHGTPGPSWHPPVVPRAQIERAEYAAAFPHLLGSVHALAADTAEDAGLGEDARVPTDTVLAPAACYSVYPTLADSTPDAPRYFDVAASCYRHEATSEVGRFRSFRMREFVAVGAEETALGWQQDWLERCRTLFAGLGVDVAVQTASDPFFGPGARFMRSSQLQQNLKYEFVAPVHAGDPGTAIASVNLHRDHLGQRFAIGSPSGGWAHSSCAAFGLERIVLALVHAHGDALADWPPFG</sequence>
<gene>
    <name evidence="2" type="ORF">HCN08_09240</name>
</gene>
<evidence type="ECO:0000259" key="1">
    <source>
        <dbReference type="PROSITE" id="PS50862"/>
    </source>
</evidence>
<dbReference type="Proteomes" id="UP000734511">
    <property type="component" value="Unassembled WGS sequence"/>
</dbReference>
<dbReference type="PROSITE" id="PS50862">
    <property type="entry name" value="AA_TRNA_LIGASE_II"/>
    <property type="match status" value="1"/>
</dbReference>
<dbReference type="EMBL" id="JAATEJ010000005">
    <property type="protein sequence ID" value="NJP43582.1"/>
    <property type="molecule type" value="Genomic_DNA"/>
</dbReference>
<evidence type="ECO:0000313" key="2">
    <source>
        <dbReference type="EMBL" id="NJP43582.1"/>
    </source>
</evidence>
<organism evidence="2 3">
    <name type="scientific">Actinacidiphila epipremni</name>
    <dbReference type="NCBI Taxonomy" id="2053013"/>
    <lineage>
        <taxon>Bacteria</taxon>
        <taxon>Bacillati</taxon>
        <taxon>Actinomycetota</taxon>
        <taxon>Actinomycetes</taxon>
        <taxon>Kitasatosporales</taxon>
        <taxon>Streptomycetaceae</taxon>
        <taxon>Actinacidiphila</taxon>
    </lineage>
</organism>
<dbReference type="SUPFAM" id="SSF55681">
    <property type="entry name" value="Class II aaRS and biotin synthetases"/>
    <property type="match status" value="1"/>
</dbReference>
<name>A0ABX0ZL92_9ACTN</name>
<dbReference type="Gene3D" id="3.30.930.10">
    <property type="entry name" value="Bira Bifunctional Protein, Domain 2"/>
    <property type="match status" value="1"/>
</dbReference>
<reference evidence="2 3" key="1">
    <citation type="submission" date="2020-03" db="EMBL/GenBank/DDBJ databases">
        <title>WGS of actinomycetes isolated from Thailand.</title>
        <authorList>
            <person name="Thawai C."/>
        </authorList>
    </citation>
    <scope>NUCLEOTIDE SEQUENCE [LARGE SCALE GENOMIC DNA]</scope>
    <source>
        <strain evidence="2 3">PRB2-1</strain>
    </source>
</reference>
<evidence type="ECO:0000313" key="3">
    <source>
        <dbReference type="Proteomes" id="UP000734511"/>
    </source>
</evidence>
<comment type="caution">
    <text evidence="2">The sequence shown here is derived from an EMBL/GenBank/DDBJ whole genome shotgun (WGS) entry which is preliminary data.</text>
</comment>
<proteinExistence type="predicted"/>
<feature type="domain" description="Aminoacyl-transfer RNA synthetases class-II family profile" evidence="1">
    <location>
        <begin position="124"/>
        <end position="272"/>
    </location>
</feature>
<dbReference type="InterPro" id="IPR045864">
    <property type="entry name" value="aa-tRNA-synth_II/BPL/LPL"/>
</dbReference>